<reference evidence="1" key="2">
    <citation type="submission" date="2020-11" db="EMBL/GenBank/DDBJ databases">
        <authorList>
            <person name="McCartney M.A."/>
            <person name="Auch B."/>
            <person name="Kono T."/>
            <person name="Mallez S."/>
            <person name="Becker A."/>
            <person name="Gohl D.M."/>
            <person name="Silverstein K.A.T."/>
            <person name="Koren S."/>
            <person name="Bechman K.B."/>
            <person name="Herman A."/>
            <person name="Abrahante J.E."/>
            <person name="Garbe J."/>
        </authorList>
    </citation>
    <scope>NUCLEOTIDE SEQUENCE</scope>
    <source>
        <strain evidence="1">Duluth1</strain>
        <tissue evidence="1">Whole animal</tissue>
    </source>
</reference>
<accession>A0A9D4KUG2</accession>
<protein>
    <submittedName>
        <fullName evidence="1">Uncharacterized protein</fullName>
    </submittedName>
</protein>
<dbReference type="EMBL" id="JAIWYP010000003">
    <property type="protein sequence ID" value="KAH3845823.1"/>
    <property type="molecule type" value="Genomic_DNA"/>
</dbReference>
<proteinExistence type="predicted"/>
<evidence type="ECO:0000313" key="1">
    <source>
        <dbReference type="EMBL" id="KAH3845823.1"/>
    </source>
</evidence>
<comment type="caution">
    <text evidence="1">The sequence shown here is derived from an EMBL/GenBank/DDBJ whole genome shotgun (WGS) entry which is preliminary data.</text>
</comment>
<sequence>MSAVSVDINSCSKKRTYRTALIYLSPIRLHTPLPTEMLLSFLLKTASVTGSQSPRNKTSFLKQCNPPYQTLVLSVIFPLPFSADYVTISAYQTDSLSN</sequence>
<evidence type="ECO:0000313" key="2">
    <source>
        <dbReference type="Proteomes" id="UP000828390"/>
    </source>
</evidence>
<keyword evidence="2" id="KW-1185">Reference proteome</keyword>
<organism evidence="1 2">
    <name type="scientific">Dreissena polymorpha</name>
    <name type="common">Zebra mussel</name>
    <name type="synonym">Mytilus polymorpha</name>
    <dbReference type="NCBI Taxonomy" id="45954"/>
    <lineage>
        <taxon>Eukaryota</taxon>
        <taxon>Metazoa</taxon>
        <taxon>Spiralia</taxon>
        <taxon>Lophotrochozoa</taxon>
        <taxon>Mollusca</taxon>
        <taxon>Bivalvia</taxon>
        <taxon>Autobranchia</taxon>
        <taxon>Heteroconchia</taxon>
        <taxon>Euheterodonta</taxon>
        <taxon>Imparidentia</taxon>
        <taxon>Neoheterodontei</taxon>
        <taxon>Myida</taxon>
        <taxon>Dreissenoidea</taxon>
        <taxon>Dreissenidae</taxon>
        <taxon>Dreissena</taxon>
    </lineage>
</organism>
<reference evidence="1" key="1">
    <citation type="journal article" date="2019" name="bioRxiv">
        <title>The Genome of the Zebra Mussel, Dreissena polymorpha: A Resource for Invasive Species Research.</title>
        <authorList>
            <person name="McCartney M.A."/>
            <person name="Auch B."/>
            <person name="Kono T."/>
            <person name="Mallez S."/>
            <person name="Zhang Y."/>
            <person name="Obille A."/>
            <person name="Becker A."/>
            <person name="Abrahante J.E."/>
            <person name="Garbe J."/>
            <person name="Badalamenti J.P."/>
            <person name="Herman A."/>
            <person name="Mangelson H."/>
            <person name="Liachko I."/>
            <person name="Sullivan S."/>
            <person name="Sone E.D."/>
            <person name="Koren S."/>
            <person name="Silverstein K.A.T."/>
            <person name="Beckman K.B."/>
            <person name="Gohl D.M."/>
        </authorList>
    </citation>
    <scope>NUCLEOTIDE SEQUENCE</scope>
    <source>
        <strain evidence="1">Duluth1</strain>
        <tissue evidence="1">Whole animal</tissue>
    </source>
</reference>
<dbReference type="Proteomes" id="UP000828390">
    <property type="component" value="Unassembled WGS sequence"/>
</dbReference>
<name>A0A9D4KUG2_DREPO</name>
<dbReference type="AlphaFoldDB" id="A0A9D4KUG2"/>
<gene>
    <name evidence="1" type="ORF">DPMN_088113</name>
</gene>